<keyword evidence="3" id="KW-1185">Reference proteome</keyword>
<dbReference type="PANTHER" id="PTHR46121:SF3">
    <property type="entry name" value="STEROIDOGENIC ACUTE REGULATORY-LIKE PROTEIN 1"/>
    <property type="match status" value="1"/>
</dbReference>
<evidence type="ECO:0000313" key="2">
    <source>
        <dbReference type="EMBL" id="CAJ0576258.1"/>
    </source>
</evidence>
<dbReference type="EMBL" id="CATQJA010002643">
    <property type="protein sequence ID" value="CAJ0576258.1"/>
    <property type="molecule type" value="Genomic_DNA"/>
</dbReference>
<dbReference type="SUPFAM" id="SSF55961">
    <property type="entry name" value="Bet v1-like"/>
    <property type="match status" value="1"/>
</dbReference>
<evidence type="ECO:0000313" key="3">
    <source>
        <dbReference type="Proteomes" id="UP001177023"/>
    </source>
</evidence>
<evidence type="ECO:0000259" key="1">
    <source>
        <dbReference type="PROSITE" id="PS50848"/>
    </source>
</evidence>
<dbReference type="PROSITE" id="PS50848">
    <property type="entry name" value="START"/>
    <property type="match status" value="1"/>
</dbReference>
<dbReference type="SMART" id="SM00234">
    <property type="entry name" value="START"/>
    <property type="match status" value="1"/>
</dbReference>
<dbReference type="CDD" id="cd00177">
    <property type="entry name" value="START"/>
    <property type="match status" value="1"/>
</dbReference>
<dbReference type="GO" id="GO:0005789">
    <property type="term" value="C:endoplasmic reticulum membrane"/>
    <property type="evidence" value="ECO:0007669"/>
    <property type="project" value="TreeGrafter"/>
</dbReference>
<organism evidence="2 3">
    <name type="scientific">Mesorhabditis spiculigera</name>
    <dbReference type="NCBI Taxonomy" id="96644"/>
    <lineage>
        <taxon>Eukaryota</taxon>
        <taxon>Metazoa</taxon>
        <taxon>Ecdysozoa</taxon>
        <taxon>Nematoda</taxon>
        <taxon>Chromadorea</taxon>
        <taxon>Rhabditida</taxon>
        <taxon>Rhabditina</taxon>
        <taxon>Rhabditomorpha</taxon>
        <taxon>Rhabditoidea</taxon>
        <taxon>Rhabditidae</taxon>
        <taxon>Mesorhabditinae</taxon>
        <taxon>Mesorhabditis</taxon>
    </lineage>
</organism>
<dbReference type="GO" id="GO:0099044">
    <property type="term" value="P:vesicle tethering to endoplasmic reticulum"/>
    <property type="evidence" value="ECO:0007669"/>
    <property type="project" value="TreeGrafter"/>
</dbReference>
<dbReference type="GO" id="GO:0005765">
    <property type="term" value="C:lysosomal membrane"/>
    <property type="evidence" value="ECO:0007669"/>
    <property type="project" value="TreeGrafter"/>
</dbReference>
<sequence>MATIAPRCRMSVKLAKQALLCTRPLSKKAAACTRLGAVAAQRSLITVQDRLKSTNLGETTSKTDKATLSLFGVTDTLEGDKQKYSDALTQAASAFHDAEQIFNDPSFESKKGWSVDEKVDEDLRVYSKKTDKAVDMVAVTSVLLGHVDCVHLDVWTQPDDLKKWKKMVDHSCFVAQLTDHADIIHGSTNSMLVSDGRDFVTARIWRKIGDSYIIASRSVDVGEEPYEGKVRGTVHLAACRLRPDPEDPKHKTLCDVIAHVDPKGNIPKAAVNMVCSKLALMEAKAQKKHFEMLQGQGKLGKQ</sequence>
<dbReference type="GO" id="GO:0140284">
    <property type="term" value="C:endoplasmic reticulum-endosome membrane contact site"/>
    <property type="evidence" value="ECO:0007669"/>
    <property type="project" value="TreeGrafter"/>
</dbReference>
<comment type="caution">
    <text evidence="2">The sequence shown here is derived from an EMBL/GenBank/DDBJ whole genome shotgun (WGS) entry which is preliminary data.</text>
</comment>
<feature type="domain" description="START" evidence="1">
    <location>
        <begin position="109"/>
        <end position="272"/>
    </location>
</feature>
<name>A0AA36G893_9BILA</name>
<protein>
    <recommendedName>
        <fullName evidence="1">START domain-containing protein</fullName>
    </recommendedName>
</protein>
<dbReference type="PANTHER" id="PTHR46121">
    <property type="entry name" value="STEROIDOGENIC ACUTE REGULATORY PROTEIN-LIKE"/>
    <property type="match status" value="1"/>
</dbReference>
<reference evidence="2" key="1">
    <citation type="submission" date="2023-06" db="EMBL/GenBank/DDBJ databases">
        <authorList>
            <person name="Delattre M."/>
        </authorList>
    </citation>
    <scope>NUCLEOTIDE SEQUENCE</scope>
    <source>
        <strain evidence="2">AF72</strain>
    </source>
</reference>
<dbReference type="Proteomes" id="UP001177023">
    <property type="component" value="Unassembled WGS sequence"/>
</dbReference>
<gene>
    <name evidence="2" type="ORF">MSPICULIGERA_LOCUS14554</name>
</gene>
<dbReference type="InterPro" id="IPR023393">
    <property type="entry name" value="START-like_dom_sf"/>
</dbReference>
<proteinExistence type="predicted"/>
<dbReference type="GO" id="GO:0031902">
    <property type="term" value="C:late endosome membrane"/>
    <property type="evidence" value="ECO:0007669"/>
    <property type="project" value="TreeGrafter"/>
</dbReference>
<dbReference type="AlphaFoldDB" id="A0AA36G893"/>
<accession>A0AA36G893</accession>
<dbReference type="InterPro" id="IPR051869">
    <property type="entry name" value="STARD3"/>
</dbReference>
<feature type="non-terminal residue" evidence="2">
    <location>
        <position position="302"/>
    </location>
</feature>
<dbReference type="Pfam" id="PF01852">
    <property type="entry name" value="START"/>
    <property type="match status" value="1"/>
</dbReference>
<dbReference type="Gene3D" id="3.30.530.20">
    <property type="match status" value="1"/>
</dbReference>
<dbReference type="InterPro" id="IPR002913">
    <property type="entry name" value="START_lipid-bd_dom"/>
</dbReference>
<dbReference type="GO" id="GO:0008289">
    <property type="term" value="F:lipid binding"/>
    <property type="evidence" value="ECO:0007669"/>
    <property type="project" value="InterPro"/>
</dbReference>